<evidence type="ECO:0000313" key="2">
    <source>
        <dbReference type="EMBL" id="SUS07062.1"/>
    </source>
</evidence>
<keyword evidence="1" id="KW-1133">Transmembrane helix</keyword>
<feature type="transmembrane region" description="Helical" evidence="1">
    <location>
        <begin position="35"/>
        <end position="55"/>
    </location>
</feature>
<reference evidence="2" key="1">
    <citation type="submission" date="2018-07" db="EMBL/GenBank/DDBJ databases">
        <authorList>
            <person name="Quirk P.G."/>
            <person name="Krulwich T.A."/>
        </authorList>
    </citation>
    <scope>NUCLEOTIDE SEQUENCE</scope>
</reference>
<keyword evidence="1" id="KW-0812">Transmembrane</keyword>
<evidence type="ECO:0000256" key="1">
    <source>
        <dbReference type="SAM" id="Phobius"/>
    </source>
</evidence>
<dbReference type="AlphaFoldDB" id="A0A380TF24"/>
<dbReference type="EMBL" id="UIDG01000301">
    <property type="protein sequence ID" value="SUS07062.1"/>
    <property type="molecule type" value="Genomic_DNA"/>
</dbReference>
<keyword evidence="1" id="KW-0472">Membrane</keyword>
<protein>
    <submittedName>
        <fullName evidence="2">Uncharacterized protein</fullName>
    </submittedName>
</protein>
<name>A0A380TF24_9ZZZZ</name>
<proteinExistence type="predicted"/>
<gene>
    <name evidence="2" type="ORF">DF3PB_370016</name>
</gene>
<accession>A0A380TF24</accession>
<organism evidence="2">
    <name type="scientific">metagenome</name>
    <dbReference type="NCBI Taxonomy" id="256318"/>
    <lineage>
        <taxon>unclassified sequences</taxon>
        <taxon>metagenomes</taxon>
    </lineage>
</organism>
<sequence length="90" mass="9420">MLCPRPDRNESSKGILPVTIVFSELFAVPLPGKSLIVAISLLVGSGTMNLGLLAVRAAATSRPFIFRPVQACASIKPGITSGAMKKRRAG</sequence>